<comment type="caution">
    <text evidence="2">The sequence shown here is derived from an EMBL/GenBank/DDBJ whole genome shotgun (WGS) entry which is preliminary data.</text>
</comment>
<evidence type="ECO:0000313" key="3">
    <source>
        <dbReference type="Proteomes" id="UP000789595"/>
    </source>
</evidence>
<evidence type="ECO:0000256" key="1">
    <source>
        <dbReference type="SAM" id="MobiDB-lite"/>
    </source>
</evidence>
<feature type="region of interest" description="Disordered" evidence="1">
    <location>
        <begin position="1"/>
        <end position="81"/>
    </location>
</feature>
<dbReference type="EMBL" id="CAKKNE010000005">
    <property type="protein sequence ID" value="CAH0377690.1"/>
    <property type="molecule type" value="Genomic_DNA"/>
</dbReference>
<dbReference type="Proteomes" id="UP000789595">
    <property type="component" value="Unassembled WGS sequence"/>
</dbReference>
<feature type="compositionally biased region" description="Low complexity" evidence="1">
    <location>
        <begin position="27"/>
        <end position="41"/>
    </location>
</feature>
<reference evidence="2" key="1">
    <citation type="submission" date="2021-11" db="EMBL/GenBank/DDBJ databases">
        <authorList>
            <consortium name="Genoscope - CEA"/>
            <person name="William W."/>
        </authorList>
    </citation>
    <scope>NUCLEOTIDE SEQUENCE</scope>
</reference>
<evidence type="ECO:0008006" key="4">
    <source>
        <dbReference type="Google" id="ProtNLM"/>
    </source>
</evidence>
<accession>A0A8J2SV04</accession>
<evidence type="ECO:0000313" key="2">
    <source>
        <dbReference type="EMBL" id="CAH0377690.1"/>
    </source>
</evidence>
<proteinExistence type="predicted"/>
<organism evidence="2 3">
    <name type="scientific">Pelagomonas calceolata</name>
    <dbReference type="NCBI Taxonomy" id="35677"/>
    <lineage>
        <taxon>Eukaryota</taxon>
        <taxon>Sar</taxon>
        <taxon>Stramenopiles</taxon>
        <taxon>Ochrophyta</taxon>
        <taxon>Pelagophyceae</taxon>
        <taxon>Pelagomonadales</taxon>
        <taxon>Pelagomonadaceae</taxon>
        <taxon>Pelagomonas</taxon>
    </lineage>
</organism>
<name>A0A8J2SV04_9STRA</name>
<dbReference type="AlphaFoldDB" id="A0A8J2SV04"/>
<gene>
    <name evidence="2" type="ORF">PECAL_5P22170</name>
</gene>
<feature type="compositionally biased region" description="Polar residues" evidence="1">
    <location>
        <begin position="52"/>
        <end position="65"/>
    </location>
</feature>
<dbReference type="OrthoDB" id="36576at2759"/>
<sequence length="244" mass="25254">MGPPNSQPSAEQPKRPAAALGAQIAVETLPTPAAPLETLPTPASPPRVPKNATATRPNATVTTRPASGDIQGSMESAGAQQAQRSAASAGLASALPWGLASTGAVAAGCKFSPAFAKATSPSARVALAISPPLFAFFLAGDLRVHHDAKSRGDVATARSGATWPLRLANAFYNHTLIAFGMVITPMYGAILHSELSKPRYEGWRLSHAVIHTRVYGQAAAVGSLVLVFGFKDILRQSGAPFKVE</sequence>
<keyword evidence="3" id="KW-1185">Reference proteome</keyword>
<protein>
    <recommendedName>
        <fullName evidence="4">HIG1 domain-containing protein</fullName>
    </recommendedName>
</protein>